<gene>
    <name evidence="2" type="ORF">Hamer_G025564</name>
</gene>
<keyword evidence="2" id="KW-0675">Receptor</keyword>
<protein>
    <submittedName>
        <fullName evidence="2">Putative Cadherin EGF LAG seven-pass G-type receptor 2-like</fullName>
    </submittedName>
</protein>
<comment type="caution">
    <text evidence="2">The sequence shown here is derived from an EMBL/GenBank/DDBJ whole genome shotgun (WGS) entry which is preliminary data.</text>
</comment>
<accession>A0A8J5JQI8</accession>
<feature type="signal peptide" evidence="1">
    <location>
        <begin position="1"/>
        <end position="22"/>
    </location>
</feature>
<reference evidence="2" key="1">
    <citation type="journal article" date="2021" name="Sci. Adv.">
        <title>The American lobster genome reveals insights on longevity, neural, and immune adaptations.</title>
        <authorList>
            <person name="Polinski J.M."/>
            <person name="Zimin A.V."/>
            <person name="Clark K.F."/>
            <person name="Kohn A.B."/>
            <person name="Sadowski N."/>
            <person name="Timp W."/>
            <person name="Ptitsyn A."/>
            <person name="Khanna P."/>
            <person name="Romanova D.Y."/>
            <person name="Williams P."/>
            <person name="Greenwood S.J."/>
            <person name="Moroz L.L."/>
            <person name="Walt D.R."/>
            <person name="Bodnar A.G."/>
        </authorList>
    </citation>
    <scope>NUCLEOTIDE SEQUENCE</scope>
    <source>
        <strain evidence="2">GMGI-L3</strain>
    </source>
</reference>
<dbReference type="AlphaFoldDB" id="A0A8J5JQI8"/>
<dbReference type="EMBL" id="JAHLQT010027687">
    <property type="protein sequence ID" value="KAG7162587.1"/>
    <property type="molecule type" value="Genomic_DNA"/>
</dbReference>
<feature type="chain" id="PRO_5035149379" evidence="1">
    <location>
        <begin position="23"/>
        <end position="194"/>
    </location>
</feature>
<organism evidence="2 3">
    <name type="scientific">Homarus americanus</name>
    <name type="common">American lobster</name>
    <dbReference type="NCBI Taxonomy" id="6706"/>
    <lineage>
        <taxon>Eukaryota</taxon>
        <taxon>Metazoa</taxon>
        <taxon>Ecdysozoa</taxon>
        <taxon>Arthropoda</taxon>
        <taxon>Crustacea</taxon>
        <taxon>Multicrustacea</taxon>
        <taxon>Malacostraca</taxon>
        <taxon>Eumalacostraca</taxon>
        <taxon>Eucarida</taxon>
        <taxon>Decapoda</taxon>
        <taxon>Pleocyemata</taxon>
        <taxon>Astacidea</taxon>
        <taxon>Nephropoidea</taxon>
        <taxon>Nephropidae</taxon>
        <taxon>Homarus</taxon>
    </lineage>
</organism>
<evidence type="ECO:0000313" key="3">
    <source>
        <dbReference type="Proteomes" id="UP000747542"/>
    </source>
</evidence>
<keyword evidence="3" id="KW-1185">Reference proteome</keyword>
<proteinExistence type="predicted"/>
<evidence type="ECO:0000256" key="1">
    <source>
        <dbReference type="SAM" id="SignalP"/>
    </source>
</evidence>
<name>A0A8J5JQI8_HOMAM</name>
<dbReference type="Proteomes" id="UP000747542">
    <property type="component" value="Unassembled WGS sequence"/>
</dbReference>
<keyword evidence="1" id="KW-0732">Signal</keyword>
<evidence type="ECO:0000313" key="2">
    <source>
        <dbReference type="EMBL" id="KAG7162587.1"/>
    </source>
</evidence>
<sequence length="194" mass="20477">MPLSTVFLHYLLALSHCIGSLALSPSTVFPALSHWHCLPGTVFLLAMSSCTVSLDLSLSGTVSLALSSRHCLPGTVSLALSSWHCLPSNVFPAPSHWHCLPGTASTALSSRHVSLALFPGTVSRALSPGSLPSPGTVSLALSSCHCLPSTVSWHRLSLALASWHCLPGTVSLVSSLHQPHWHWLLHCCLPVTVS</sequence>